<dbReference type="Proteomes" id="UP001315967">
    <property type="component" value="Chromosome"/>
</dbReference>
<feature type="domain" description="SIS" evidence="5">
    <location>
        <begin position="108"/>
        <end position="253"/>
    </location>
</feature>
<name>A0ABY5P9S2_9LACT</name>
<dbReference type="InterPro" id="IPR001347">
    <property type="entry name" value="SIS_dom"/>
</dbReference>
<dbReference type="InterPro" id="IPR000281">
    <property type="entry name" value="HTH_RpiR"/>
</dbReference>
<dbReference type="InterPro" id="IPR046348">
    <property type="entry name" value="SIS_dom_sf"/>
</dbReference>
<dbReference type="RefSeq" id="WP_313794771.1">
    <property type="nucleotide sequence ID" value="NZ_CP102453.1"/>
</dbReference>
<keyword evidence="7" id="KW-1185">Reference proteome</keyword>
<dbReference type="InterPro" id="IPR035472">
    <property type="entry name" value="RpiR-like_SIS"/>
</dbReference>
<evidence type="ECO:0000259" key="4">
    <source>
        <dbReference type="PROSITE" id="PS51071"/>
    </source>
</evidence>
<dbReference type="Gene3D" id="3.40.50.10490">
    <property type="entry name" value="Glucose-6-phosphate isomerase like protein, domain 1"/>
    <property type="match status" value="1"/>
</dbReference>
<dbReference type="SUPFAM" id="SSF53697">
    <property type="entry name" value="SIS domain"/>
    <property type="match status" value="1"/>
</dbReference>
<keyword evidence="2" id="KW-0238">DNA-binding</keyword>
<accession>A0ABY5P9S2</accession>
<dbReference type="PROSITE" id="PS51464">
    <property type="entry name" value="SIS"/>
    <property type="match status" value="1"/>
</dbReference>
<keyword evidence="1" id="KW-0805">Transcription regulation</keyword>
<dbReference type="Pfam" id="PF01380">
    <property type="entry name" value="SIS"/>
    <property type="match status" value="1"/>
</dbReference>
<dbReference type="InterPro" id="IPR036388">
    <property type="entry name" value="WH-like_DNA-bd_sf"/>
</dbReference>
<dbReference type="InterPro" id="IPR009057">
    <property type="entry name" value="Homeodomain-like_sf"/>
</dbReference>
<dbReference type="EMBL" id="CP102453">
    <property type="protein sequence ID" value="UUX35279.1"/>
    <property type="molecule type" value="Genomic_DNA"/>
</dbReference>
<dbReference type="Pfam" id="PF01418">
    <property type="entry name" value="HTH_6"/>
    <property type="match status" value="1"/>
</dbReference>
<evidence type="ECO:0000259" key="5">
    <source>
        <dbReference type="PROSITE" id="PS51464"/>
    </source>
</evidence>
<protein>
    <submittedName>
        <fullName evidence="6">MurR/RpiR family transcriptional regulator</fullName>
    </submittedName>
</protein>
<dbReference type="CDD" id="cd05013">
    <property type="entry name" value="SIS_RpiR"/>
    <property type="match status" value="1"/>
</dbReference>
<evidence type="ECO:0000313" key="7">
    <source>
        <dbReference type="Proteomes" id="UP001315967"/>
    </source>
</evidence>
<keyword evidence="3" id="KW-0804">Transcription</keyword>
<evidence type="ECO:0000313" key="6">
    <source>
        <dbReference type="EMBL" id="UUX35279.1"/>
    </source>
</evidence>
<dbReference type="PANTHER" id="PTHR30514">
    <property type="entry name" value="GLUCOKINASE"/>
    <property type="match status" value="1"/>
</dbReference>
<evidence type="ECO:0000256" key="3">
    <source>
        <dbReference type="ARBA" id="ARBA00023163"/>
    </source>
</evidence>
<organism evidence="6 7">
    <name type="scientific">Fundicoccus culcitae</name>
    <dbReference type="NCBI Taxonomy" id="2969821"/>
    <lineage>
        <taxon>Bacteria</taxon>
        <taxon>Bacillati</taxon>
        <taxon>Bacillota</taxon>
        <taxon>Bacilli</taxon>
        <taxon>Lactobacillales</taxon>
        <taxon>Aerococcaceae</taxon>
        <taxon>Fundicoccus</taxon>
    </lineage>
</organism>
<gene>
    <name evidence="6" type="ORF">NRE15_06450</name>
</gene>
<feature type="domain" description="HTH rpiR-type" evidence="4">
    <location>
        <begin position="1"/>
        <end position="76"/>
    </location>
</feature>
<evidence type="ECO:0000256" key="2">
    <source>
        <dbReference type="ARBA" id="ARBA00023125"/>
    </source>
</evidence>
<dbReference type="PROSITE" id="PS51071">
    <property type="entry name" value="HTH_RPIR"/>
    <property type="match status" value="1"/>
</dbReference>
<dbReference type="InterPro" id="IPR047640">
    <property type="entry name" value="RpiR-like"/>
</dbReference>
<dbReference type="PANTHER" id="PTHR30514:SF1">
    <property type="entry name" value="HTH-TYPE TRANSCRIPTIONAL REGULATOR HEXR-RELATED"/>
    <property type="match status" value="1"/>
</dbReference>
<dbReference type="SUPFAM" id="SSF46689">
    <property type="entry name" value="Homeodomain-like"/>
    <property type="match status" value="1"/>
</dbReference>
<proteinExistence type="predicted"/>
<reference evidence="6 7" key="1">
    <citation type="submission" date="2022-08" db="EMBL/GenBank/DDBJ databases">
        <title>Aerococcaceae sp. nov isolated from spoiled eye mask.</title>
        <authorList>
            <person name="Zhou G."/>
            <person name="Xie X.-B."/>
            <person name="Shi Q.-S."/>
            <person name="Wang Y.-S."/>
            <person name="Wen X."/>
            <person name="Peng H."/>
            <person name="Yang X.-J."/>
            <person name="Tao H.-B."/>
            <person name="Huang X.-M."/>
        </authorList>
    </citation>
    <scope>NUCLEOTIDE SEQUENCE [LARGE SCALE GENOMIC DNA]</scope>
    <source>
        <strain evidence="7">DM20194951</strain>
    </source>
</reference>
<evidence type="ECO:0000256" key="1">
    <source>
        <dbReference type="ARBA" id="ARBA00023015"/>
    </source>
</evidence>
<sequence>MSLEEIINSVKHFTEAEKEILKYILNNKKKITTMSSTTLAEITYTSPATITRLSKKLGCNGFNELKYLISDDIEDTNRSLNYSNSLELLKNDINSTLDFVDKNDLLKVIDLINQSSKVYVYGTSWGERNSLEMFSRNFLALNIHFLNIPSMTEFQWISNSITDQDLVFIVSYSGENEEVLNLAKKFTYKNISVISITPKHENSLAKISYISLYYKVTELVETQSTRNSEHNLFTTLHILLDLIYRCFLDYNHNNK</sequence>
<dbReference type="Gene3D" id="1.10.10.10">
    <property type="entry name" value="Winged helix-like DNA-binding domain superfamily/Winged helix DNA-binding domain"/>
    <property type="match status" value="1"/>
</dbReference>